<dbReference type="PANTHER" id="PTHR23359">
    <property type="entry name" value="NUCLEOTIDE KINASE"/>
    <property type="match status" value="1"/>
</dbReference>
<evidence type="ECO:0000313" key="5">
    <source>
        <dbReference type="EMBL" id="TPX32338.1"/>
    </source>
</evidence>
<dbReference type="STRING" id="1806994.A0A507BYZ5"/>
<evidence type="ECO:0000256" key="3">
    <source>
        <dbReference type="ARBA" id="ARBA00022777"/>
    </source>
</evidence>
<dbReference type="GO" id="GO:0006139">
    <property type="term" value="P:nucleobase-containing compound metabolic process"/>
    <property type="evidence" value="ECO:0007669"/>
    <property type="project" value="InterPro"/>
</dbReference>
<keyword evidence="1" id="KW-0808">Transferase</keyword>
<keyword evidence="6" id="KW-1185">Reference proteome</keyword>
<name>A0A507BYZ5_9FUNG</name>
<evidence type="ECO:0000256" key="2">
    <source>
        <dbReference type="ARBA" id="ARBA00022741"/>
    </source>
</evidence>
<dbReference type="GO" id="GO:0005524">
    <property type="term" value="F:ATP binding"/>
    <property type="evidence" value="ECO:0007669"/>
    <property type="project" value="InterPro"/>
</dbReference>
<dbReference type="RefSeq" id="XP_031023563.1">
    <property type="nucleotide sequence ID" value="XM_031170469.1"/>
</dbReference>
<reference evidence="5 6" key="1">
    <citation type="journal article" date="2019" name="Sci. Rep.">
        <title>Comparative genomics of chytrid fungi reveal insights into the obligate biotrophic and pathogenic lifestyle of Synchytrium endobioticum.</title>
        <authorList>
            <person name="van de Vossenberg B.T.L.H."/>
            <person name="Warris S."/>
            <person name="Nguyen H.D.T."/>
            <person name="van Gent-Pelzer M.P.E."/>
            <person name="Joly D.L."/>
            <person name="van de Geest H.C."/>
            <person name="Bonants P.J.M."/>
            <person name="Smith D.S."/>
            <person name="Levesque C.A."/>
            <person name="van der Lee T.A.J."/>
        </authorList>
    </citation>
    <scope>NUCLEOTIDE SEQUENCE [LARGE SCALE GENOMIC DNA]</scope>
    <source>
        <strain evidence="5 6">JEL517</strain>
    </source>
</reference>
<dbReference type="Proteomes" id="UP000319731">
    <property type="component" value="Unassembled WGS sequence"/>
</dbReference>
<accession>A0A507BYZ5</accession>
<comment type="caution">
    <text evidence="5">The sequence shown here is derived from an EMBL/GenBank/DDBJ whole genome shotgun (WGS) entry which is preliminary data.</text>
</comment>
<dbReference type="SUPFAM" id="SSF52540">
    <property type="entry name" value="P-loop containing nucleoside triphosphate hydrolases"/>
    <property type="match status" value="3"/>
</dbReference>
<evidence type="ECO:0000256" key="1">
    <source>
        <dbReference type="ARBA" id="ARBA00022679"/>
    </source>
</evidence>
<proteinExistence type="predicted"/>
<organism evidence="5 6">
    <name type="scientific">Synchytrium microbalum</name>
    <dbReference type="NCBI Taxonomy" id="1806994"/>
    <lineage>
        <taxon>Eukaryota</taxon>
        <taxon>Fungi</taxon>
        <taxon>Fungi incertae sedis</taxon>
        <taxon>Chytridiomycota</taxon>
        <taxon>Chytridiomycota incertae sedis</taxon>
        <taxon>Chytridiomycetes</taxon>
        <taxon>Synchytriales</taxon>
        <taxon>Synchytriaceae</taxon>
        <taxon>Synchytrium</taxon>
    </lineage>
</organism>
<feature type="compositionally biased region" description="Acidic residues" evidence="4">
    <location>
        <begin position="191"/>
        <end position="221"/>
    </location>
</feature>
<dbReference type="InterPro" id="IPR000850">
    <property type="entry name" value="Adenylat/UMP-CMP_kin"/>
</dbReference>
<dbReference type="EMBL" id="QEAO01000031">
    <property type="protein sequence ID" value="TPX32338.1"/>
    <property type="molecule type" value="Genomic_DNA"/>
</dbReference>
<keyword evidence="3 5" id="KW-0418">Kinase</keyword>
<dbReference type="GO" id="GO:0019205">
    <property type="term" value="F:nucleobase-containing compound kinase activity"/>
    <property type="evidence" value="ECO:0007669"/>
    <property type="project" value="InterPro"/>
</dbReference>
<dbReference type="Gene3D" id="3.40.50.300">
    <property type="entry name" value="P-loop containing nucleotide triphosphate hydrolases"/>
    <property type="match status" value="4"/>
</dbReference>
<evidence type="ECO:0000256" key="4">
    <source>
        <dbReference type="SAM" id="MobiDB-lite"/>
    </source>
</evidence>
<dbReference type="InterPro" id="IPR027417">
    <property type="entry name" value="P-loop_NTPase"/>
</dbReference>
<keyword evidence="2" id="KW-0547">Nucleotide-binding</keyword>
<gene>
    <name evidence="5" type="ORF">SmJEL517_g04541</name>
</gene>
<protein>
    <submittedName>
        <fullName evidence="5">Adenylate kinase</fullName>
    </submittedName>
</protein>
<dbReference type="Pfam" id="PF00406">
    <property type="entry name" value="ADK"/>
    <property type="match status" value="3"/>
</dbReference>
<dbReference type="OrthoDB" id="439792at2759"/>
<feature type="region of interest" description="Disordered" evidence="4">
    <location>
        <begin position="179"/>
        <end position="222"/>
    </location>
</feature>
<sequence>MSSPATVIEQILKLSPNVQGQAISTRPAFILAGPPGSDTSAFAERFARDNFCEYLSPCHYMHKLITEKDNTDPLRNEVAGYLLSGQEVPNEVVLKCLDAAINSEEAKSRGFVLEGLSQLENDGDVLRRLIENSLAPTHTAILIELQMTREDSSVRLVNQYTDYETGVSYTVTQVEKSRAAIASRPVPKDGEGDEEAEEEAAADPEPVEDEIAEDEELDENGEPIRRYVKKQPPLIPLTVNGPELELLSQDILNRLVTNPQFSQQEVDKDWDSYEKFQIGLRSVYKTLGVMRTIKADASQHPDVLSNDVLDRLATVDWTLSHRAPPCIRIGDATLTGGLSMPEAKAKLEILDLVEGEAPRDWSDWRHFCPVAFSETDELVAGQVVITAVYKGSLYFFSTEERINKFIANPERYLATPPRLRAVKICILGGPMSGKTTQADLLSKLYSAKRINVDSILSSWDLNRDQAGLRSKIPVYDKIVVTCQKGQPVTTEQMVEVVQWAIAEESPTRNGWILDGFPYTIDQANALVAAGIKADFVVTLQSDAKDENVIARAAAKQIDWRTGLASKEISTDPTAIAAYPNLVDLYGSADVENHEITKILAEKSFSAPTDDVVSTCSFIRRLIDPFVPQAVVAAEPIPEFAIMGPSKDYCPVRLAKDKVLVRGNRNFGVKWQSLYFYCSTSQAQKEFLANPVLFAFAPCTTPPPRIVFMGARGSGKNTVASELLSPFKVPIVSMSDLINEYMQSQTEESKARITEQGDPQVALPTATVIELVRNLFTSEPHQSQGFGLKGFPRNKADTEALFAAGLYPDAFVHLRIDAETSAQRMVNARRGEPIMSADDEAAWRDELVASADNELASIADSVATIEPYNVLVIDTDGGRPLRPLLATLRNELRTFLECRSSLLTNVVPLDSVIAEGFLSAGLKSFSPYGQYCPVTMTKSRIVTAQIFGKMPAMTGDYVYYLADESALQEFSINAQKYISSPPIKPAVRPIISVIGRPKSGKTALSRRLAGDLGMTYVDIPAAVSSLLEDNRQPLLALKIKDILLSGQSVPSDLAAQAIVRVLSRISCQSHGVVLDNFPSSVKEAELLEKCGLVPQTFFEMNVSESEMMNRTRADYDVEVSQEPFAGASVPGIVKAQDAVNQSNMSELRQWVANSYHGWEIMDGARSKWALATDATKTIERAIERRQVYLLGIYNHRAVSVDASGIDSKHMDTHMGVFGDFCPVCLVDRDELVPGSHGTSNMAEYEGYYYRMAGADELGAFLKDPTRYTESGKTLPASLPVRRSIAEVRNQFPKQVELQGYCPVTLTEGPTGPASVVPGESAYTVEWNSKLYQMANESQTLKFIKSPWRYTSATLPAVLPPRKVQIPVTSLPLVGYLEHTVSTALTDALGAVGKLRPKYPFKSMSKSANQYMGLYLKAHNPKSKAWVLERQMKKLKVFEGECALVEQVRGGVTESYKDASGEVEVKLDKFFGLRNHSAAM</sequence>
<evidence type="ECO:0000313" key="6">
    <source>
        <dbReference type="Proteomes" id="UP000319731"/>
    </source>
</evidence>
<dbReference type="GeneID" id="42005766"/>
<dbReference type="PRINTS" id="PR00094">
    <property type="entry name" value="ADENYLTKNASE"/>
</dbReference>